<evidence type="ECO:0000313" key="8">
    <source>
        <dbReference type="EMBL" id="QUC21901.1"/>
    </source>
</evidence>
<evidence type="ECO:0000256" key="4">
    <source>
        <dbReference type="ARBA" id="ARBA00022980"/>
    </source>
</evidence>
<comment type="subcellular location">
    <subcellularLocation>
        <location evidence="1">Mitochondrion</location>
    </subcellularLocation>
</comment>
<keyword evidence="4" id="KW-0689">Ribosomal protein</keyword>
<keyword evidence="3" id="KW-0809">Transit peptide</keyword>
<proteinExistence type="inferred from homology"/>
<evidence type="ECO:0000256" key="7">
    <source>
        <dbReference type="SAM" id="MobiDB-lite"/>
    </source>
</evidence>
<dbReference type="AlphaFoldDB" id="A0A8E5MJC3"/>
<dbReference type="InterPro" id="IPR019189">
    <property type="entry name" value="Ribosomal_mL41"/>
</dbReference>
<evidence type="ECO:0000256" key="2">
    <source>
        <dbReference type="ARBA" id="ARBA00010152"/>
    </source>
</evidence>
<keyword evidence="5" id="KW-0496">Mitochondrion</keyword>
<dbReference type="OrthoDB" id="408933at2759"/>
<dbReference type="GO" id="GO:0003735">
    <property type="term" value="F:structural constituent of ribosome"/>
    <property type="evidence" value="ECO:0007669"/>
    <property type="project" value="InterPro"/>
</dbReference>
<dbReference type="EMBL" id="CP072757">
    <property type="protein sequence ID" value="QUC21901.1"/>
    <property type="molecule type" value="Genomic_DNA"/>
</dbReference>
<evidence type="ECO:0000256" key="3">
    <source>
        <dbReference type="ARBA" id="ARBA00022946"/>
    </source>
</evidence>
<evidence type="ECO:0000313" key="9">
    <source>
        <dbReference type="Proteomes" id="UP000027002"/>
    </source>
</evidence>
<evidence type="ECO:0000256" key="6">
    <source>
        <dbReference type="ARBA" id="ARBA00023274"/>
    </source>
</evidence>
<keyword evidence="9" id="KW-1185">Reference proteome</keyword>
<dbReference type="GO" id="GO:0006412">
    <property type="term" value="P:translation"/>
    <property type="evidence" value="ECO:0007669"/>
    <property type="project" value="TreeGrafter"/>
</dbReference>
<reference evidence="8" key="1">
    <citation type="submission" date="2020-03" db="EMBL/GenBank/DDBJ databases">
        <title>A mixture of massive structural variations and highly conserved coding sequences in Ustilaginoidea virens genome.</title>
        <authorList>
            <person name="Zhang K."/>
            <person name="Zhao Z."/>
            <person name="Zhang Z."/>
            <person name="Li Y."/>
            <person name="Hsiang T."/>
            <person name="Sun W."/>
        </authorList>
    </citation>
    <scope>NUCLEOTIDE SEQUENCE</scope>
    <source>
        <strain evidence="8">UV-8b</strain>
    </source>
</reference>
<feature type="compositionally biased region" description="Polar residues" evidence="7">
    <location>
        <begin position="7"/>
        <end position="27"/>
    </location>
</feature>
<name>A0A8E5MJC3_USTVR</name>
<dbReference type="GO" id="GO:0005762">
    <property type="term" value="C:mitochondrial large ribosomal subunit"/>
    <property type="evidence" value="ECO:0007669"/>
    <property type="project" value="InterPro"/>
</dbReference>
<feature type="region of interest" description="Disordered" evidence="7">
    <location>
        <begin position="1"/>
        <end position="40"/>
    </location>
</feature>
<dbReference type="Proteomes" id="UP000027002">
    <property type="component" value="Chromosome 5"/>
</dbReference>
<dbReference type="PANTHER" id="PTHR21338">
    <property type="entry name" value="MITOCHONDRIAL RIBOSOMAL PROTEIN L41"/>
    <property type="match status" value="1"/>
</dbReference>
<evidence type="ECO:0000256" key="1">
    <source>
        <dbReference type="ARBA" id="ARBA00004173"/>
    </source>
</evidence>
<accession>A0A8E5MJC3</accession>
<dbReference type="KEGG" id="uvi:66066919"/>
<comment type="similarity">
    <text evidence="2">Belongs to the mitochondrion-specific ribosomal protein mL41 family.</text>
</comment>
<evidence type="ECO:0000256" key="5">
    <source>
        <dbReference type="ARBA" id="ARBA00023128"/>
    </source>
</evidence>
<protein>
    <recommendedName>
        <fullName evidence="10">50S ribosomal protein YmL27</fullName>
    </recommendedName>
</protein>
<keyword evidence="6" id="KW-0687">Ribonucleoprotein</keyword>
<dbReference type="PANTHER" id="PTHR21338:SF0">
    <property type="entry name" value="LARGE RIBOSOMAL SUBUNIT PROTEIN ML41"/>
    <property type="match status" value="1"/>
</dbReference>
<dbReference type="GeneID" id="66066919"/>
<dbReference type="RefSeq" id="XP_042999574.1">
    <property type="nucleotide sequence ID" value="XM_043143639.1"/>
</dbReference>
<gene>
    <name evidence="8" type="ORF">UV8b_06142</name>
</gene>
<evidence type="ECO:0008006" key="10">
    <source>
        <dbReference type="Google" id="ProtNLM"/>
    </source>
</evidence>
<dbReference type="Pfam" id="PF09809">
    <property type="entry name" value="MRP-L27"/>
    <property type="match status" value="1"/>
</dbReference>
<organism evidence="8 9">
    <name type="scientific">Ustilaginoidea virens</name>
    <name type="common">Rice false smut fungus</name>
    <name type="synonym">Villosiclava virens</name>
    <dbReference type="NCBI Taxonomy" id="1159556"/>
    <lineage>
        <taxon>Eukaryota</taxon>
        <taxon>Fungi</taxon>
        <taxon>Dikarya</taxon>
        <taxon>Ascomycota</taxon>
        <taxon>Pezizomycotina</taxon>
        <taxon>Sordariomycetes</taxon>
        <taxon>Hypocreomycetidae</taxon>
        <taxon>Hypocreales</taxon>
        <taxon>Clavicipitaceae</taxon>
        <taxon>Ustilaginoidea</taxon>
    </lineage>
</organism>
<sequence length="140" mass="15963">MPRHFSRSNSTTSITDTASFHLSSTPSPYAPPTEPNMRPTQALLVGRYRHLKLTTKDVGKGFYKGNRTGSMGRHTKYGGYVIEWNKVRTYAVPPGLKDFKLTPFVSREVRPEPGDYKGLQKGPQDAYFYVEQWKRYNGVD</sequence>